<evidence type="ECO:0000256" key="5">
    <source>
        <dbReference type="ARBA" id="ARBA00022786"/>
    </source>
</evidence>
<comment type="caution">
    <text evidence="11">The sequence shown here is derived from an EMBL/GenBank/DDBJ whole genome shotgun (WGS) entry which is preliminary data.</text>
</comment>
<keyword evidence="3" id="KW-0808">Transferase</keyword>
<comment type="similarity">
    <text evidence="8">Belongs to the ubiquitin-conjugating enzyme family.</text>
</comment>
<evidence type="ECO:0000256" key="6">
    <source>
        <dbReference type="ARBA" id="ARBA00022840"/>
    </source>
</evidence>
<dbReference type="PROSITE" id="PS50127">
    <property type="entry name" value="UBC_2"/>
    <property type="match status" value="1"/>
</dbReference>
<dbReference type="GO" id="GO:0061631">
    <property type="term" value="F:ubiquitin conjugating enzyme activity"/>
    <property type="evidence" value="ECO:0007669"/>
    <property type="project" value="UniProtKB-EC"/>
</dbReference>
<dbReference type="InterPro" id="IPR023313">
    <property type="entry name" value="UBQ-conjugating_AS"/>
</dbReference>
<feature type="compositionally biased region" description="Low complexity" evidence="9">
    <location>
        <begin position="321"/>
        <end position="345"/>
    </location>
</feature>
<name>A0A2R5GK53_9STRA</name>
<dbReference type="SUPFAM" id="SSF54495">
    <property type="entry name" value="UBC-like"/>
    <property type="match status" value="1"/>
</dbReference>
<evidence type="ECO:0000256" key="7">
    <source>
        <dbReference type="PROSITE-ProRule" id="PRU10133"/>
    </source>
</evidence>
<accession>A0A2R5GK53</accession>
<dbReference type="InterPro" id="IPR000608">
    <property type="entry name" value="UBC"/>
</dbReference>
<keyword evidence="12" id="KW-1185">Reference proteome</keyword>
<feature type="compositionally biased region" description="Low complexity" evidence="9">
    <location>
        <begin position="249"/>
        <end position="259"/>
    </location>
</feature>
<dbReference type="PROSITE" id="PS00183">
    <property type="entry name" value="UBC_1"/>
    <property type="match status" value="1"/>
</dbReference>
<dbReference type="PANTHER" id="PTHR24068">
    <property type="entry name" value="UBIQUITIN-CONJUGATING ENZYME E2"/>
    <property type="match status" value="1"/>
</dbReference>
<evidence type="ECO:0000256" key="8">
    <source>
        <dbReference type="RuleBase" id="RU362109"/>
    </source>
</evidence>
<feature type="compositionally biased region" description="Basic and acidic residues" evidence="9">
    <location>
        <begin position="279"/>
        <end position="294"/>
    </location>
</feature>
<dbReference type="Proteomes" id="UP000241890">
    <property type="component" value="Unassembled WGS sequence"/>
</dbReference>
<dbReference type="InParanoid" id="A0A2R5GK53"/>
<dbReference type="FunFam" id="3.10.110.10:FF:000101">
    <property type="entry name" value="Ubiquitin-conjugating enzyme E2 D2"/>
    <property type="match status" value="1"/>
</dbReference>
<sequence>MSEAETRAGGEEVAEATRGEREEREEHAASSSPQQEQQLEQQQEREQPAGQEAHGDNDDGDADDAKDKIKRGVKRAKGKRVKKGSKRAKAAKPRREPMKLSGQLKRIQKELVEISLDPPPNCAAFPKEVDTFFEWGAVIVGPEGSPYENAKFFLDITLPTDYPFKPPKVRFATRIYHCNIANNGEICLDTLKDQWSPALSVGKTLLSICSLLSDANPDDPLVPSIAKEFVNDRAQHDKTAREWAARYAQPVHAAASPAADTQQKPTAADGPTSENAAVVEREATAAAIDKESARGKGNTVETTIQAEAVSKAVPDVHDKGTSSSSSASSSAATSSSAPTSIPALA</sequence>
<comment type="catalytic activity">
    <reaction evidence="1">
        <text>S-ubiquitinyl-[E1 ubiquitin-activating enzyme]-L-cysteine + [E2 ubiquitin-conjugating enzyme]-L-cysteine = [E1 ubiquitin-activating enzyme]-L-cysteine + S-ubiquitinyl-[E2 ubiquitin-conjugating enzyme]-L-cysteine.</text>
        <dbReference type="EC" id="2.3.2.23"/>
    </reaction>
</comment>
<gene>
    <name evidence="11" type="ORF">FCC1311_074812</name>
</gene>
<dbReference type="EMBL" id="BEYU01000094">
    <property type="protein sequence ID" value="GBG31260.1"/>
    <property type="molecule type" value="Genomic_DNA"/>
</dbReference>
<protein>
    <submittedName>
        <fullName evidence="11">Ubiquitin-conjugating enzyme E2 E2</fullName>
    </submittedName>
</protein>
<keyword evidence="5 8" id="KW-0833">Ubl conjugation pathway</keyword>
<dbReference type="AlphaFoldDB" id="A0A2R5GK53"/>
<feature type="compositionally biased region" description="Basic and acidic residues" evidence="9">
    <location>
        <begin position="42"/>
        <end position="67"/>
    </location>
</feature>
<dbReference type="Pfam" id="PF00179">
    <property type="entry name" value="UQ_con"/>
    <property type="match status" value="1"/>
</dbReference>
<feature type="region of interest" description="Disordered" evidence="9">
    <location>
        <begin position="249"/>
        <end position="345"/>
    </location>
</feature>
<dbReference type="GO" id="GO:0005524">
    <property type="term" value="F:ATP binding"/>
    <property type="evidence" value="ECO:0007669"/>
    <property type="project" value="UniProtKB-UniRule"/>
</dbReference>
<evidence type="ECO:0000256" key="3">
    <source>
        <dbReference type="ARBA" id="ARBA00022679"/>
    </source>
</evidence>
<dbReference type="Gene3D" id="3.10.110.10">
    <property type="entry name" value="Ubiquitin Conjugating Enzyme"/>
    <property type="match status" value="1"/>
</dbReference>
<comment type="pathway">
    <text evidence="2">Protein modification; protein ubiquitination.</text>
</comment>
<evidence type="ECO:0000256" key="2">
    <source>
        <dbReference type="ARBA" id="ARBA00004906"/>
    </source>
</evidence>
<evidence type="ECO:0000259" key="10">
    <source>
        <dbReference type="PROSITE" id="PS50127"/>
    </source>
</evidence>
<evidence type="ECO:0000256" key="1">
    <source>
        <dbReference type="ARBA" id="ARBA00000485"/>
    </source>
</evidence>
<feature type="compositionally biased region" description="Basic and acidic residues" evidence="9">
    <location>
        <begin position="1"/>
        <end position="28"/>
    </location>
</feature>
<evidence type="ECO:0000313" key="11">
    <source>
        <dbReference type="EMBL" id="GBG31260.1"/>
    </source>
</evidence>
<evidence type="ECO:0000313" key="12">
    <source>
        <dbReference type="Proteomes" id="UP000241890"/>
    </source>
</evidence>
<feature type="active site" description="Glycyl thioester intermediate" evidence="7">
    <location>
        <position position="187"/>
    </location>
</feature>
<feature type="region of interest" description="Disordered" evidence="9">
    <location>
        <begin position="1"/>
        <end position="103"/>
    </location>
</feature>
<dbReference type="OrthoDB" id="9978460at2759"/>
<evidence type="ECO:0000256" key="9">
    <source>
        <dbReference type="SAM" id="MobiDB-lite"/>
    </source>
</evidence>
<dbReference type="InterPro" id="IPR016135">
    <property type="entry name" value="UBQ-conjugating_enzyme/RWD"/>
</dbReference>
<evidence type="ECO:0000256" key="4">
    <source>
        <dbReference type="ARBA" id="ARBA00022741"/>
    </source>
</evidence>
<keyword evidence="6 8" id="KW-0067">ATP-binding</keyword>
<reference evidence="11 12" key="1">
    <citation type="submission" date="2017-12" db="EMBL/GenBank/DDBJ databases">
        <title>Sequencing, de novo assembly and annotation of complete genome of a new Thraustochytrid species, strain FCC1311.</title>
        <authorList>
            <person name="Sedici K."/>
            <person name="Godart F."/>
            <person name="Aiese Cigliano R."/>
            <person name="Sanseverino W."/>
            <person name="Barakat M."/>
            <person name="Ortet P."/>
            <person name="Marechal E."/>
            <person name="Cagnac O."/>
            <person name="Amato A."/>
        </authorList>
    </citation>
    <scope>NUCLEOTIDE SEQUENCE [LARGE SCALE GENOMIC DNA]</scope>
</reference>
<feature type="compositionally biased region" description="Basic residues" evidence="9">
    <location>
        <begin position="68"/>
        <end position="92"/>
    </location>
</feature>
<keyword evidence="4 8" id="KW-0547">Nucleotide-binding</keyword>
<organism evidence="11 12">
    <name type="scientific">Hondaea fermentalgiana</name>
    <dbReference type="NCBI Taxonomy" id="2315210"/>
    <lineage>
        <taxon>Eukaryota</taxon>
        <taxon>Sar</taxon>
        <taxon>Stramenopiles</taxon>
        <taxon>Bigyra</taxon>
        <taxon>Labyrinthulomycetes</taxon>
        <taxon>Thraustochytrida</taxon>
        <taxon>Thraustochytriidae</taxon>
        <taxon>Hondaea</taxon>
    </lineage>
</organism>
<dbReference type="SMART" id="SM00212">
    <property type="entry name" value="UBCc"/>
    <property type="match status" value="1"/>
</dbReference>
<feature type="domain" description="UBC core" evidence="10">
    <location>
        <begin position="102"/>
        <end position="249"/>
    </location>
</feature>
<proteinExistence type="inferred from homology"/>